<comment type="catalytic activity">
    <reaction evidence="17">
        <text>hexanoyl-CoA + oxidized [electron-transfer flavoprotein] + H(+) = (2E)-hexenoyl-CoA + reduced [electron-transfer flavoprotein]</text>
        <dbReference type="Rhea" id="RHEA:43464"/>
        <dbReference type="Rhea" id="RHEA-COMP:10685"/>
        <dbReference type="Rhea" id="RHEA-COMP:10686"/>
        <dbReference type="ChEBI" id="CHEBI:15378"/>
        <dbReference type="ChEBI" id="CHEBI:57692"/>
        <dbReference type="ChEBI" id="CHEBI:58307"/>
        <dbReference type="ChEBI" id="CHEBI:62077"/>
        <dbReference type="ChEBI" id="CHEBI:62620"/>
    </reaction>
</comment>
<dbReference type="InterPro" id="IPR009100">
    <property type="entry name" value="AcylCoA_DH/oxidase_NM_dom_sf"/>
</dbReference>
<dbReference type="Gene3D" id="1.10.540.10">
    <property type="entry name" value="Acyl-CoA dehydrogenase/oxidase, N-terminal domain"/>
    <property type="match status" value="1"/>
</dbReference>
<evidence type="ECO:0000256" key="1">
    <source>
        <dbReference type="ARBA" id="ARBA00001974"/>
    </source>
</evidence>
<keyword evidence="9 21" id="KW-0274">FAD</keyword>
<dbReference type="InterPro" id="IPR036250">
    <property type="entry name" value="AcylCo_DH-like_C"/>
</dbReference>
<evidence type="ECO:0000256" key="6">
    <source>
        <dbReference type="ARBA" id="ARBA00012046"/>
    </source>
</evidence>
<evidence type="ECO:0000256" key="5">
    <source>
        <dbReference type="ARBA" id="ARBA00012044"/>
    </source>
</evidence>
<name>W2TPS6_NECAM</name>
<accession>W2TPS6</accession>
<dbReference type="OrthoDB" id="9988775at2759"/>
<proteinExistence type="inferred from homology"/>
<evidence type="ECO:0000256" key="12">
    <source>
        <dbReference type="ARBA" id="ARBA00023128"/>
    </source>
</evidence>
<feature type="active site" description="Proton acceptor" evidence="19">
    <location>
        <position position="324"/>
    </location>
</feature>
<dbReference type="EC" id="1.3.8.1" evidence="6"/>
<evidence type="ECO:0000256" key="21">
    <source>
        <dbReference type="PIRSR" id="PIRSR634183-3"/>
    </source>
</evidence>
<comment type="catalytic activity">
    <reaction evidence="15">
        <text>butanoyl-CoA + oxidized [electron-transfer flavoprotein] + H(+) = (2E)-butenoyl-CoA + reduced [electron-transfer flavoprotein]</text>
        <dbReference type="Rhea" id="RHEA:24004"/>
        <dbReference type="Rhea" id="RHEA-COMP:10685"/>
        <dbReference type="Rhea" id="RHEA-COMP:10686"/>
        <dbReference type="ChEBI" id="CHEBI:15378"/>
        <dbReference type="ChEBI" id="CHEBI:57332"/>
        <dbReference type="ChEBI" id="CHEBI:57371"/>
        <dbReference type="ChEBI" id="CHEBI:57692"/>
        <dbReference type="ChEBI" id="CHEBI:58307"/>
        <dbReference type="EC" id="1.3.8.1"/>
    </reaction>
</comment>
<dbReference type="FunFam" id="1.10.540.10:FF:000007">
    <property type="entry name" value="Isovaleryl-CoA dehydrogenase, mitochondrial"/>
    <property type="match status" value="1"/>
</dbReference>
<dbReference type="KEGG" id="nai:NECAME_07604"/>
<keyword evidence="23" id="KW-0472">Membrane</keyword>
<dbReference type="InterPro" id="IPR006091">
    <property type="entry name" value="Acyl-CoA_Oxase/DH_mid-dom"/>
</dbReference>
<evidence type="ECO:0000256" key="13">
    <source>
        <dbReference type="ARBA" id="ARBA00031895"/>
    </source>
</evidence>
<gene>
    <name evidence="27" type="ORF">NECAME_07604</name>
</gene>
<evidence type="ECO:0000256" key="4">
    <source>
        <dbReference type="ARBA" id="ARBA00009347"/>
    </source>
</evidence>
<keyword evidence="23" id="KW-0812">Transmembrane</keyword>
<evidence type="ECO:0000256" key="7">
    <source>
        <dbReference type="ARBA" id="ARBA00018258"/>
    </source>
</evidence>
<dbReference type="EC" id="1.3.8.4" evidence="5"/>
<evidence type="ECO:0000259" key="25">
    <source>
        <dbReference type="Pfam" id="PF02770"/>
    </source>
</evidence>
<dbReference type="CDD" id="cd01156">
    <property type="entry name" value="IVD"/>
    <property type="match status" value="1"/>
</dbReference>
<dbReference type="PROSITE" id="PS00073">
    <property type="entry name" value="ACYL_COA_DH_2"/>
    <property type="match status" value="1"/>
</dbReference>
<sequence length="465" mass="50988">MNVKDPNLKKPPILPDVVKALGVSAPTVADRVMSLSTLLRGAARQMMACRQMSAYPISDAMFGLNEDEIALRKSVREFVDKELAPYANEIDRDNTFKGMRSFWKKLGDHGLLGVTAPADYGGSHMNYFSHVLVMEELSRASGAVALSYGAHSNLCVNQIVRNGTQKQKEKYLPKLISGEHVGALAMSETNAGSDVVSMKLKAEKHGDKLVGKLFCFLFFYGVVVVSVLRYVLNGTKFWITNGPDADVLVVYAKTDPNLHQHGITCFLVEKGFEGFHTSPKLNKMGMRGSNTCELVFENCEVPEENVMGGVGKGVYVLMTGLDYERLVLSGGPLGIMQAACDVAFQYAHHREAFGTQIGTFQLIQGKMADMYTTLNACRSYLYTVAKAADEGHVSSKDCAGVILYLAEKCTQVCLDAIQILGGNGFINDYPTGRFLRDAKLYEIGAGTSEVRRLIIGRALNKEYIH</sequence>
<dbReference type="GO" id="GO:0006552">
    <property type="term" value="P:L-leucine catabolic process"/>
    <property type="evidence" value="ECO:0007669"/>
    <property type="project" value="UniProtKB-UniPathway"/>
</dbReference>
<protein>
    <recommendedName>
        <fullName evidence="7">Isovaleryl-CoA dehydrogenase, mitochondrial</fullName>
        <ecNumber evidence="6">1.3.8.1</ecNumber>
        <ecNumber evidence="5">1.3.8.4</ecNumber>
    </recommendedName>
    <alternativeName>
        <fullName evidence="13">Butyryl-CoA dehydrogenase</fullName>
    </alternativeName>
</protein>
<feature type="binding site" evidence="20">
    <location>
        <position position="315"/>
    </location>
    <ligand>
        <name>substrate</name>
    </ligand>
</feature>
<comment type="similarity">
    <text evidence="4 22">Belongs to the acyl-CoA dehydrogenase family.</text>
</comment>
<comment type="cofactor">
    <cofactor evidence="1 21 22">
        <name>FAD</name>
        <dbReference type="ChEBI" id="CHEBI:57692"/>
    </cofactor>
</comment>
<dbReference type="STRING" id="51031.W2TPS6"/>
<evidence type="ECO:0000256" key="8">
    <source>
        <dbReference type="ARBA" id="ARBA00022630"/>
    </source>
</evidence>
<dbReference type="PROSITE" id="PS00072">
    <property type="entry name" value="ACYL_COA_DH_1"/>
    <property type="match status" value="1"/>
</dbReference>
<dbReference type="GO" id="GO:0050660">
    <property type="term" value="F:flavin adenine dinucleotide binding"/>
    <property type="evidence" value="ECO:0007669"/>
    <property type="project" value="InterPro"/>
</dbReference>
<evidence type="ECO:0000256" key="20">
    <source>
        <dbReference type="PIRSR" id="PIRSR634183-2"/>
    </source>
</evidence>
<evidence type="ECO:0000256" key="2">
    <source>
        <dbReference type="ARBA" id="ARBA00004173"/>
    </source>
</evidence>
<evidence type="ECO:0000313" key="27">
    <source>
        <dbReference type="EMBL" id="ETN83012.1"/>
    </source>
</evidence>
<feature type="binding site" evidence="21">
    <location>
        <begin position="238"/>
        <end position="240"/>
    </location>
    <ligand>
        <name>FAD</name>
        <dbReference type="ChEBI" id="CHEBI:57692"/>
    </ligand>
</feature>
<evidence type="ECO:0000259" key="26">
    <source>
        <dbReference type="Pfam" id="PF02771"/>
    </source>
</evidence>
<dbReference type="Proteomes" id="UP000053676">
    <property type="component" value="Unassembled WGS sequence"/>
</dbReference>
<comment type="catalytic activity">
    <reaction evidence="16">
        <text>pentanoyl-CoA + oxidized [electron-transfer flavoprotein] + H(+) = (2E)-pentenoyl-CoA + reduced [electron-transfer flavoprotein]</text>
        <dbReference type="Rhea" id="RHEA:43456"/>
        <dbReference type="Rhea" id="RHEA-COMP:10685"/>
        <dbReference type="Rhea" id="RHEA-COMP:10686"/>
        <dbReference type="ChEBI" id="CHEBI:15378"/>
        <dbReference type="ChEBI" id="CHEBI:57389"/>
        <dbReference type="ChEBI" id="CHEBI:57692"/>
        <dbReference type="ChEBI" id="CHEBI:58307"/>
        <dbReference type="ChEBI" id="CHEBI:86160"/>
    </reaction>
</comment>
<evidence type="ECO:0000256" key="22">
    <source>
        <dbReference type="RuleBase" id="RU362125"/>
    </source>
</evidence>
<evidence type="ECO:0000313" key="28">
    <source>
        <dbReference type="Proteomes" id="UP000053676"/>
    </source>
</evidence>
<evidence type="ECO:0000256" key="23">
    <source>
        <dbReference type="SAM" id="Phobius"/>
    </source>
</evidence>
<dbReference type="AlphaFoldDB" id="W2TPS6"/>
<evidence type="ECO:0000256" key="14">
    <source>
        <dbReference type="ARBA" id="ARBA00045583"/>
    </source>
</evidence>
<evidence type="ECO:0000256" key="11">
    <source>
        <dbReference type="ARBA" id="ARBA00023002"/>
    </source>
</evidence>
<dbReference type="InterPro" id="IPR013786">
    <property type="entry name" value="AcylCoA_DH/ox_N"/>
</dbReference>
<evidence type="ECO:0000259" key="24">
    <source>
        <dbReference type="Pfam" id="PF00441"/>
    </source>
</evidence>
<dbReference type="Pfam" id="PF00441">
    <property type="entry name" value="Acyl-CoA_dh_1"/>
    <property type="match status" value="1"/>
</dbReference>
<dbReference type="PANTHER" id="PTHR43884:SF12">
    <property type="entry name" value="ISOVALERYL-COA DEHYDROGENASE, MITOCHONDRIAL-RELATED"/>
    <property type="match status" value="1"/>
</dbReference>
<comment type="pathway">
    <text evidence="3">Amino-acid degradation; L-leucine degradation; (S)-3-hydroxy-3-methylglutaryl-CoA from 3-isovaleryl-CoA: step 1/3.</text>
</comment>
<dbReference type="OMA" id="CFITNSG"/>
<organism evidence="27 28">
    <name type="scientific">Necator americanus</name>
    <name type="common">Human hookworm</name>
    <dbReference type="NCBI Taxonomy" id="51031"/>
    <lineage>
        <taxon>Eukaryota</taxon>
        <taxon>Metazoa</taxon>
        <taxon>Ecdysozoa</taxon>
        <taxon>Nematoda</taxon>
        <taxon>Chromadorea</taxon>
        <taxon>Rhabditida</taxon>
        <taxon>Rhabditina</taxon>
        <taxon>Rhabditomorpha</taxon>
        <taxon>Strongyloidea</taxon>
        <taxon>Ancylostomatidae</taxon>
        <taxon>Bunostominae</taxon>
        <taxon>Necator</taxon>
    </lineage>
</organism>
<dbReference type="InterPro" id="IPR034183">
    <property type="entry name" value="IVD"/>
</dbReference>
<dbReference type="EMBL" id="KI658314">
    <property type="protein sequence ID" value="ETN83012.1"/>
    <property type="molecule type" value="Genomic_DNA"/>
</dbReference>
<keyword evidence="8 22" id="KW-0285">Flavoprotein</keyword>
<dbReference type="Pfam" id="PF02771">
    <property type="entry name" value="Acyl-CoA_dh_N"/>
    <property type="match status" value="1"/>
</dbReference>
<dbReference type="Pfam" id="PF02770">
    <property type="entry name" value="Acyl-CoA_dh_M"/>
    <property type="match status" value="1"/>
</dbReference>
<feature type="binding site" evidence="21">
    <location>
        <begin position="418"/>
        <end position="422"/>
    </location>
    <ligand>
        <name>FAD</name>
        <dbReference type="ChEBI" id="CHEBI:57692"/>
    </ligand>
</feature>
<dbReference type="PANTHER" id="PTHR43884">
    <property type="entry name" value="ACYL-COA DEHYDROGENASE"/>
    <property type="match status" value="1"/>
</dbReference>
<evidence type="ECO:0000256" key="15">
    <source>
        <dbReference type="ARBA" id="ARBA00047736"/>
    </source>
</evidence>
<dbReference type="Gene3D" id="1.20.140.10">
    <property type="entry name" value="Butyryl-CoA Dehydrogenase, subunit A, domain 3"/>
    <property type="match status" value="1"/>
</dbReference>
<feature type="transmembrane region" description="Helical" evidence="23">
    <location>
        <begin position="209"/>
        <end position="232"/>
    </location>
</feature>
<comment type="function">
    <text evidence="14">Catalyzes the conversion of isovaleryl-CoA/3-methylbutanoyl-CoA to 3-methylbut-2-enoyl-CoA as an intermediate step in the leucine (Leu) catabolic pathway. To a lesser extent, is also able to catalyze the oxidation of other saturated short-chain acyl-CoA thioesters as pentanoyl-CoA, hexenoyl-CoA and butenoyl-CoA.</text>
</comment>
<feature type="binding site" evidence="20">
    <location>
        <begin position="322"/>
        <end position="325"/>
    </location>
    <ligand>
        <name>substrate</name>
    </ligand>
</feature>
<evidence type="ECO:0000256" key="9">
    <source>
        <dbReference type="ARBA" id="ARBA00022827"/>
    </source>
</evidence>
<feature type="domain" description="Acyl-CoA dehydrogenase/oxidase N-terminal" evidence="26">
    <location>
        <begin position="66"/>
        <end position="179"/>
    </location>
</feature>
<evidence type="ECO:0000256" key="10">
    <source>
        <dbReference type="ARBA" id="ARBA00022946"/>
    </source>
</evidence>
<evidence type="ECO:0000256" key="3">
    <source>
        <dbReference type="ARBA" id="ARBA00004898"/>
    </source>
</evidence>
<dbReference type="GO" id="GO:0005739">
    <property type="term" value="C:mitochondrion"/>
    <property type="evidence" value="ECO:0007669"/>
    <property type="project" value="UniProtKB-SubCell"/>
</dbReference>
<feature type="binding site" evidence="20">
    <location>
        <begin position="445"/>
        <end position="446"/>
    </location>
    <ligand>
        <name>substrate</name>
    </ligand>
</feature>
<dbReference type="FunFam" id="1.20.140.10:FF:000003">
    <property type="entry name" value="isovaleryl-CoA dehydrogenase, mitochondrial"/>
    <property type="match status" value="1"/>
</dbReference>
<evidence type="ECO:0000256" key="16">
    <source>
        <dbReference type="ARBA" id="ARBA00048345"/>
    </source>
</evidence>
<keyword evidence="28" id="KW-1185">Reference proteome</keyword>
<dbReference type="UniPathway" id="UPA00363">
    <property type="reaction ID" value="UER00860"/>
</dbReference>
<feature type="binding site" evidence="20">
    <location>
        <position position="193"/>
    </location>
    <ligand>
        <name>substrate</name>
    </ligand>
</feature>
<evidence type="ECO:0000256" key="17">
    <source>
        <dbReference type="ARBA" id="ARBA00048375"/>
    </source>
</evidence>
<dbReference type="InterPro" id="IPR009075">
    <property type="entry name" value="AcylCo_DH/oxidase_C"/>
</dbReference>
<dbReference type="InterPro" id="IPR037069">
    <property type="entry name" value="AcylCoA_DH/ox_N_sf"/>
</dbReference>
<keyword evidence="12" id="KW-0496">Mitochondrion</keyword>
<comment type="catalytic activity">
    <reaction evidence="18">
        <text>3-methylbutanoyl-CoA + oxidized [electron-transfer flavoprotein] + H(+) = 3-methylbut-2-enoyl-CoA + reduced [electron-transfer flavoprotein]</text>
        <dbReference type="Rhea" id="RHEA:12276"/>
        <dbReference type="Rhea" id="RHEA-COMP:10685"/>
        <dbReference type="Rhea" id="RHEA-COMP:10686"/>
        <dbReference type="ChEBI" id="CHEBI:15378"/>
        <dbReference type="ChEBI" id="CHEBI:57344"/>
        <dbReference type="ChEBI" id="CHEBI:57345"/>
        <dbReference type="ChEBI" id="CHEBI:57692"/>
        <dbReference type="ChEBI" id="CHEBI:58307"/>
        <dbReference type="EC" id="1.3.8.4"/>
    </reaction>
</comment>
<dbReference type="InterPro" id="IPR006089">
    <property type="entry name" value="Acyl-CoA_DH_CS"/>
</dbReference>
<dbReference type="Gene3D" id="2.40.110.10">
    <property type="entry name" value="Butyryl-CoA Dehydrogenase, subunit A, domain 2"/>
    <property type="match status" value="1"/>
</dbReference>
<keyword evidence="10" id="KW-0809">Transit peptide</keyword>
<dbReference type="InterPro" id="IPR046373">
    <property type="entry name" value="Acyl-CoA_Oxase/DH_mid-dom_sf"/>
</dbReference>
<feature type="binding site" evidence="21">
    <location>
        <begin position="184"/>
        <end position="193"/>
    </location>
    <ligand>
        <name>FAD</name>
        <dbReference type="ChEBI" id="CHEBI:57692"/>
    </ligand>
</feature>
<dbReference type="SUPFAM" id="SSF56645">
    <property type="entry name" value="Acyl-CoA dehydrogenase NM domain-like"/>
    <property type="match status" value="1"/>
</dbReference>
<dbReference type="SUPFAM" id="SSF47203">
    <property type="entry name" value="Acyl-CoA dehydrogenase C-terminal domain-like"/>
    <property type="match status" value="1"/>
</dbReference>
<keyword evidence="11 22" id="KW-0560">Oxidoreductase</keyword>
<feature type="domain" description="Acyl-CoA oxidase/dehydrogenase middle" evidence="25">
    <location>
        <begin position="183"/>
        <end position="299"/>
    </location>
</feature>
<feature type="binding site" evidence="21">
    <location>
        <position position="361"/>
    </location>
    <ligand>
        <name>FAD</name>
        <dbReference type="ChEBI" id="CHEBI:57692"/>
    </ligand>
</feature>
<feature type="binding site" evidence="21">
    <location>
        <begin position="447"/>
        <end position="449"/>
    </location>
    <ligand>
        <name>FAD</name>
        <dbReference type="ChEBI" id="CHEBI:57692"/>
    </ligand>
</feature>
<evidence type="ECO:0000256" key="19">
    <source>
        <dbReference type="PIRSR" id="PIRSR634183-1"/>
    </source>
</evidence>
<keyword evidence="23" id="KW-1133">Transmembrane helix</keyword>
<feature type="domain" description="Acyl-CoA dehydrogenase/oxidase C-terminal" evidence="24">
    <location>
        <begin position="311"/>
        <end position="459"/>
    </location>
</feature>
<evidence type="ECO:0000256" key="18">
    <source>
        <dbReference type="ARBA" id="ARBA00052875"/>
    </source>
</evidence>
<dbReference type="GO" id="GO:0008470">
    <property type="term" value="F:3-methylbutanoyl-CoA dehydrogenase activity"/>
    <property type="evidence" value="ECO:0007669"/>
    <property type="project" value="UniProtKB-EC"/>
</dbReference>
<reference evidence="28" key="1">
    <citation type="journal article" date="2014" name="Nat. Genet.">
        <title>Genome of the human hookworm Necator americanus.</title>
        <authorList>
            <person name="Tang Y.T."/>
            <person name="Gao X."/>
            <person name="Rosa B.A."/>
            <person name="Abubucker S."/>
            <person name="Hallsworth-Pepin K."/>
            <person name="Martin J."/>
            <person name="Tyagi R."/>
            <person name="Heizer E."/>
            <person name="Zhang X."/>
            <person name="Bhonagiri-Palsikar V."/>
            <person name="Minx P."/>
            <person name="Warren W.C."/>
            <person name="Wang Q."/>
            <person name="Zhan B."/>
            <person name="Hotez P.J."/>
            <person name="Sternberg P.W."/>
            <person name="Dougall A."/>
            <person name="Gaze S.T."/>
            <person name="Mulvenna J."/>
            <person name="Sotillo J."/>
            <person name="Ranganathan S."/>
            <person name="Rabelo E.M."/>
            <person name="Wilson R.K."/>
            <person name="Felgner P.L."/>
            <person name="Bethony J."/>
            <person name="Hawdon J.M."/>
            <person name="Gasser R.B."/>
            <person name="Loukas A."/>
            <person name="Mitreva M."/>
        </authorList>
    </citation>
    <scope>NUCLEOTIDE SEQUENCE [LARGE SCALE GENOMIC DNA]</scope>
</reference>
<comment type="subcellular location">
    <subcellularLocation>
        <location evidence="2">Mitochondrion</location>
    </subcellularLocation>
</comment>
<feature type="binding site" evidence="21">
    <location>
        <position position="350"/>
    </location>
    <ligand>
        <name>FAD</name>
        <dbReference type="ChEBI" id="CHEBI:57692"/>
    </ligand>
</feature>